<name>A0A0P1AUM2_PLAHL</name>
<evidence type="ECO:0000313" key="2">
    <source>
        <dbReference type="Proteomes" id="UP000054928"/>
    </source>
</evidence>
<dbReference type="Proteomes" id="UP000054928">
    <property type="component" value="Unassembled WGS sequence"/>
</dbReference>
<keyword evidence="2" id="KW-1185">Reference proteome</keyword>
<dbReference type="EMBL" id="CCYD01001204">
    <property type="protein sequence ID" value="CEG44601.1"/>
    <property type="molecule type" value="Genomic_DNA"/>
</dbReference>
<reference evidence="2" key="1">
    <citation type="submission" date="2014-09" db="EMBL/GenBank/DDBJ databases">
        <authorList>
            <person name="Sharma Rahul"/>
            <person name="Thines Marco"/>
        </authorList>
    </citation>
    <scope>NUCLEOTIDE SEQUENCE [LARGE SCALE GENOMIC DNA]</scope>
</reference>
<dbReference type="AlphaFoldDB" id="A0A0P1AUM2"/>
<organism evidence="1 2">
    <name type="scientific">Plasmopara halstedii</name>
    <name type="common">Downy mildew of sunflower</name>
    <dbReference type="NCBI Taxonomy" id="4781"/>
    <lineage>
        <taxon>Eukaryota</taxon>
        <taxon>Sar</taxon>
        <taxon>Stramenopiles</taxon>
        <taxon>Oomycota</taxon>
        <taxon>Peronosporomycetes</taxon>
        <taxon>Peronosporales</taxon>
        <taxon>Peronosporaceae</taxon>
        <taxon>Plasmopara</taxon>
    </lineage>
</organism>
<sequence length="64" mass="7545">MPIDQDNMKMRLVCFFSTHSISVDEDRRKKLGRDHFVYATNKSGCMLYICPYINARSLEQDKAR</sequence>
<dbReference type="GeneID" id="36396004"/>
<accession>A0A0P1AUM2</accession>
<proteinExistence type="predicted"/>
<protein>
    <submittedName>
        <fullName evidence="1">Uncharacterized protein</fullName>
    </submittedName>
</protein>
<dbReference type="RefSeq" id="XP_024580970.1">
    <property type="nucleotide sequence ID" value="XM_024730721.1"/>
</dbReference>
<evidence type="ECO:0000313" key="1">
    <source>
        <dbReference type="EMBL" id="CEG44601.1"/>
    </source>
</evidence>